<sequence length="207" mass="22456">MPRLFYLRRAPRGFGAEGESHVRRSGATSARPPGVSYAPVPTPEAFMLPPNDWVPNNDRLPVLLYRAGLSPYEYDLATRFEATFARYGWPPRWRDGIYDFPHFHSTAHEALGIAQGVASVELGGPGARKVQLERGDVLVLPAGTAHCCLSASEDLVVVGAYPAGQQWDICRGPLSDAAVQAMRSLAVPNSDPLGGVHGPLTRLWGTR</sequence>
<dbReference type="AlphaFoldDB" id="A0A2P5K875"/>
<dbReference type="Gene3D" id="2.60.120.10">
    <property type="entry name" value="Jelly Rolls"/>
    <property type="match status" value="1"/>
</dbReference>
<keyword evidence="3" id="KW-1185">Reference proteome</keyword>
<gene>
    <name evidence="2" type="ORF">B0O95_11299</name>
</gene>
<dbReference type="Proteomes" id="UP000243096">
    <property type="component" value="Unassembled WGS sequence"/>
</dbReference>
<comment type="caution">
    <text evidence="2">The sequence shown here is derived from an EMBL/GenBank/DDBJ whole genome shotgun (WGS) entry which is preliminary data.</text>
</comment>
<dbReference type="EMBL" id="PRDW01000012">
    <property type="protein sequence ID" value="PPB82922.1"/>
    <property type="molecule type" value="Genomic_DNA"/>
</dbReference>
<dbReference type="Pfam" id="PF00190">
    <property type="entry name" value="Cupin_1"/>
    <property type="match status" value="1"/>
</dbReference>
<feature type="domain" description="Cupin type-1" evidence="1">
    <location>
        <begin position="101"/>
        <end position="158"/>
    </location>
</feature>
<evidence type="ECO:0000313" key="2">
    <source>
        <dbReference type="EMBL" id="PPB82922.1"/>
    </source>
</evidence>
<protein>
    <submittedName>
        <fullName evidence="2">Uncharacterized protein YjlB</fullName>
    </submittedName>
</protein>
<reference evidence="2 3" key="1">
    <citation type="submission" date="2018-01" db="EMBL/GenBank/DDBJ databases">
        <title>Genomic Encyclopedia of Type Strains, Phase III (KMG-III): the genomes of soil and plant-associated and newly described type strains.</title>
        <authorList>
            <person name="Whitman W."/>
        </authorList>
    </citation>
    <scope>NUCLEOTIDE SEQUENCE [LARGE SCALE GENOMIC DNA]</scope>
    <source>
        <strain evidence="2 3">HKI456</strain>
    </source>
</reference>
<evidence type="ECO:0000313" key="3">
    <source>
        <dbReference type="Proteomes" id="UP000243096"/>
    </source>
</evidence>
<organism evidence="2 3">
    <name type="scientific">Mycetohabitans endofungorum</name>
    <dbReference type="NCBI Taxonomy" id="417203"/>
    <lineage>
        <taxon>Bacteria</taxon>
        <taxon>Pseudomonadati</taxon>
        <taxon>Pseudomonadota</taxon>
        <taxon>Betaproteobacteria</taxon>
        <taxon>Burkholderiales</taxon>
        <taxon>Burkholderiaceae</taxon>
        <taxon>Mycetohabitans</taxon>
    </lineage>
</organism>
<dbReference type="InterPro" id="IPR006045">
    <property type="entry name" value="Cupin_1"/>
</dbReference>
<dbReference type="PANTHER" id="PTHR36448">
    <property type="entry name" value="BLR7373 PROTEIN"/>
    <property type="match status" value="1"/>
</dbReference>
<dbReference type="RefSeq" id="WP_104078127.1">
    <property type="nucleotide sequence ID" value="NZ_CP062179.1"/>
</dbReference>
<dbReference type="InterPro" id="IPR011051">
    <property type="entry name" value="RmlC_Cupin_sf"/>
</dbReference>
<evidence type="ECO:0000259" key="1">
    <source>
        <dbReference type="Pfam" id="PF00190"/>
    </source>
</evidence>
<dbReference type="CDD" id="cd02219">
    <property type="entry name" value="cupin_YjlB-like"/>
    <property type="match status" value="1"/>
</dbReference>
<name>A0A2P5K875_9BURK</name>
<accession>A0A2P5K875</accession>
<dbReference type="OrthoDB" id="9791759at2"/>
<dbReference type="SUPFAM" id="SSF51182">
    <property type="entry name" value="RmlC-like cupins"/>
    <property type="match status" value="1"/>
</dbReference>
<dbReference type="InterPro" id="IPR047121">
    <property type="entry name" value="YjiB-like"/>
</dbReference>
<proteinExistence type="predicted"/>
<dbReference type="PANTHER" id="PTHR36448:SF2">
    <property type="entry name" value="CUPIN TYPE-1 DOMAIN-CONTAINING PROTEIN"/>
    <property type="match status" value="1"/>
</dbReference>
<dbReference type="InterPro" id="IPR014710">
    <property type="entry name" value="RmlC-like_jellyroll"/>
</dbReference>